<sequence length="369" mass="41281">MRDERLTTLARTLLTHSLKVEKGQKVLITSFTAGKPLVKELVQETYKMGAYPYVQLADEEISRALMMGSTKEHTEAQVKWDLARMEDIDAYISIQCKNNDSEFSEVPSDIFQMKAELNKPVQNLIINDRQWVLLNYPTTGLAQMAKMSLEKFTDFVLDVCNVDYKAMAEAQKPLHALMERTDKVRITAPGTDLTFSIKGIPAVMCAGENNIPDGEVFTAPVKDSVNGSITYNTPCPYHGTTFNNVSLTFKDGKIVEATSDNTEKLNEIFNTDEGARYVGEFAIGVNPLIQHPMGDILFDEKIAGSIHFTPGRAYQDAYNGNESGIHWDMVLIQRSEYGGGEIYFDDVLIRKDGLFVLPELLGLNPENLK</sequence>
<dbReference type="GO" id="GO:0004177">
    <property type="term" value="F:aminopeptidase activity"/>
    <property type="evidence" value="ECO:0007669"/>
    <property type="project" value="UniProtKB-KW"/>
</dbReference>
<evidence type="ECO:0000256" key="3">
    <source>
        <dbReference type="ARBA" id="ARBA00001947"/>
    </source>
</evidence>
<reference evidence="11" key="1">
    <citation type="submission" date="2016-01" db="EMBL/GenBank/DDBJ databases">
        <title>Draft genome of Chromobacterium sp. F49.</title>
        <authorList>
            <person name="Hong K.W."/>
        </authorList>
    </citation>
    <scope>NUCLEOTIDE SEQUENCE [LARGE SCALE GENOMIC DNA]</scope>
    <source>
        <strain evidence="11">P7IIIA</strain>
    </source>
</reference>
<keyword evidence="6" id="KW-0645">Protease</keyword>
<gene>
    <name evidence="10" type="ORF">AWM68_15890</name>
</gene>
<evidence type="ECO:0000256" key="2">
    <source>
        <dbReference type="ARBA" id="ARBA00001946"/>
    </source>
</evidence>
<dbReference type="RefSeq" id="WP_066246055.1">
    <property type="nucleotide sequence ID" value="NZ_LRFC01000040.1"/>
</dbReference>
<dbReference type="AlphaFoldDB" id="A0A163PBW6"/>
<dbReference type="GO" id="GO:0008237">
    <property type="term" value="F:metallopeptidase activity"/>
    <property type="evidence" value="ECO:0007669"/>
    <property type="project" value="UniProtKB-KW"/>
</dbReference>
<dbReference type="InterPro" id="IPR052170">
    <property type="entry name" value="M29_Exopeptidase"/>
</dbReference>
<dbReference type="Proteomes" id="UP000076567">
    <property type="component" value="Unassembled WGS sequence"/>
</dbReference>
<dbReference type="InterPro" id="IPR035097">
    <property type="entry name" value="M29_N-terminal"/>
</dbReference>
<dbReference type="InterPro" id="IPR000787">
    <property type="entry name" value="Peptidase_M29"/>
</dbReference>
<evidence type="ECO:0000256" key="9">
    <source>
        <dbReference type="ARBA" id="ARBA00023049"/>
    </source>
</evidence>
<keyword evidence="9" id="KW-0482">Metalloprotease</keyword>
<comment type="cofactor">
    <cofactor evidence="2">
        <name>Mg(2+)</name>
        <dbReference type="ChEBI" id="CHEBI:18420"/>
    </cofactor>
</comment>
<evidence type="ECO:0000313" key="10">
    <source>
        <dbReference type="EMBL" id="KZE63306.1"/>
    </source>
</evidence>
<keyword evidence="11" id="KW-1185">Reference proteome</keyword>
<dbReference type="PANTHER" id="PTHR34448:SF1">
    <property type="entry name" value="BLL6088 PROTEIN"/>
    <property type="match status" value="1"/>
</dbReference>
<evidence type="ECO:0000256" key="1">
    <source>
        <dbReference type="ARBA" id="ARBA00001941"/>
    </source>
</evidence>
<dbReference type="PANTHER" id="PTHR34448">
    <property type="entry name" value="AMINOPEPTIDASE"/>
    <property type="match status" value="1"/>
</dbReference>
<dbReference type="GO" id="GO:0006508">
    <property type="term" value="P:proteolysis"/>
    <property type="evidence" value="ECO:0007669"/>
    <property type="project" value="UniProtKB-KW"/>
</dbReference>
<dbReference type="OrthoDB" id="9803993at2"/>
<evidence type="ECO:0000256" key="4">
    <source>
        <dbReference type="ARBA" id="ARBA00008236"/>
    </source>
</evidence>
<comment type="cofactor">
    <cofactor evidence="1">
        <name>Co(2+)</name>
        <dbReference type="ChEBI" id="CHEBI:48828"/>
    </cofactor>
</comment>
<comment type="caution">
    <text evidence="10">The sequence shown here is derived from an EMBL/GenBank/DDBJ whole genome shotgun (WGS) entry which is preliminary data.</text>
</comment>
<dbReference type="Gene3D" id="3.40.1830.10">
    <property type="entry name" value="Thermophilic metalloprotease (M29)"/>
    <property type="match status" value="1"/>
</dbReference>
<comment type="similarity">
    <text evidence="4">Belongs to the peptidase M29 family.</text>
</comment>
<evidence type="ECO:0000256" key="7">
    <source>
        <dbReference type="ARBA" id="ARBA00022723"/>
    </source>
</evidence>
<dbReference type="GO" id="GO:0046872">
    <property type="term" value="F:metal ion binding"/>
    <property type="evidence" value="ECO:0007669"/>
    <property type="project" value="UniProtKB-KW"/>
</dbReference>
<evidence type="ECO:0000313" key="11">
    <source>
        <dbReference type="Proteomes" id="UP000076567"/>
    </source>
</evidence>
<proteinExistence type="inferred from homology"/>
<comment type="cofactor">
    <cofactor evidence="3">
        <name>Zn(2+)</name>
        <dbReference type="ChEBI" id="CHEBI:29105"/>
    </cofactor>
</comment>
<accession>A0A163PBW6</accession>
<dbReference type="EMBL" id="LRFC01000040">
    <property type="protein sequence ID" value="KZE63306.1"/>
    <property type="molecule type" value="Genomic_DNA"/>
</dbReference>
<organism evidence="10 11">
    <name type="scientific">Fictibacillus phosphorivorans</name>
    <dbReference type="NCBI Taxonomy" id="1221500"/>
    <lineage>
        <taxon>Bacteria</taxon>
        <taxon>Bacillati</taxon>
        <taxon>Bacillota</taxon>
        <taxon>Bacilli</taxon>
        <taxon>Bacillales</taxon>
        <taxon>Fictibacillaceae</taxon>
        <taxon>Fictibacillus</taxon>
    </lineage>
</organism>
<evidence type="ECO:0000256" key="6">
    <source>
        <dbReference type="ARBA" id="ARBA00022670"/>
    </source>
</evidence>
<keyword evidence="7" id="KW-0479">Metal-binding</keyword>
<dbReference type="Pfam" id="PF02073">
    <property type="entry name" value="Peptidase_M29"/>
    <property type="match status" value="1"/>
</dbReference>
<name>A0A163PBW6_9BACL</name>
<protein>
    <submittedName>
        <fullName evidence="10">Aminopeptidase</fullName>
    </submittedName>
</protein>
<keyword evidence="5 10" id="KW-0031">Aminopeptidase</keyword>
<keyword evidence="8" id="KW-0378">Hydrolase</keyword>
<dbReference type="SUPFAM" id="SSF144052">
    <property type="entry name" value="Thermophilic metalloprotease-like"/>
    <property type="match status" value="1"/>
</dbReference>
<evidence type="ECO:0000256" key="5">
    <source>
        <dbReference type="ARBA" id="ARBA00022438"/>
    </source>
</evidence>
<evidence type="ECO:0000256" key="8">
    <source>
        <dbReference type="ARBA" id="ARBA00022801"/>
    </source>
</evidence>